<dbReference type="InterPro" id="IPR032466">
    <property type="entry name" value="Metal_Hydrolase"/>
</dbReference>
<keyword evidence="2 3" id="KW-0456">Lyase</keyword>
<comment type="similarity">
    <text evidence="3">Belongs to the metallo-dependent hydrolases superfamily.</text>
</comment>
<keyword evidence="1 3" id="KW-0210">Decarboxylase</keyword>
<gene>
    <name evidence="5" type="ORF">VKT23_001985</name>
</gene>
<accession>A0ABR1K0L5</accession>
<reference evidence="5 6" key="1">
    <citation type="submission" date="2024-01" db="EMBL/GenBank/DDBJ databases">
        <title>A draft genome for the cacao thread blight pathogen Marasmiellus scandens.</title>
        <authorList>
            <person name="Baruah I.K."/>
            <person name="Leung J."/>
            <person name="Bukari Y."/>
            <person name="Amoako-Attah I."/>
            <person name="Meinhardt L.W."/>
            <person name="Bailey B.A."/>
            <person name="Cohen S.P."/>
        </authorList>
    </citation>
    <scope>NUCLEOTIDE SEQUENCE [LARGE SCALE GENOMIC DNA]</scope>
    <source>
        <strain evidence="5 6">GH-19</strain>
    </source>
</reference>
<dbReference type="PANTHER" id="PTHR21240:SF28">
    <property type="entry name" value="ISO-OROTATE DECARBOXYLASE (EUROFUNG)"/>
    <property type="match status" value="1"/>
</dbReference>
<comment type="caution">
    <text evidence="5">The sequence shown here is derived from an EMBL/GenBank/DDBJ whole genome shotgun (WGS) entry which is preliminary data.</text>
</comment>
<dbReference type="Gene3D" id="3.20.20.140">
    <property type="entry name" value="Metal-dependent hydrolases"/>
    <property type="match status" value="1"/>
</dbReference>
<dbReference type="InterPro" id="IPR032465">
    <property type="entry name" value="ACMSD"/>
</dbReference>
<dbReference type="Proteomes" id="UP001498398">
    <property type="component" value="Unassembled WGS sequence"/>
</dbReference>
<protein>
    <recommendedName>
        <fullName evidence="4">Amidohydrolase-related domain-containing protein</fullName>
    </recommendedName>
</protein>
<proteinExistence type="inferred from homology"/>
<evidence type="ECO:0000256" key="1">
    <source>
        <dbReference type="ARBA" id="ARBA00022793"/>
    </source>
</evidence>
<feature type="domain" description="Amidohydrolase-related" evidence="4">
    <location>
        <begin position="4"/>
        <end position="315"/>
    </location>
</feature>
<evidence type="ECO:0000259" key="4">
    <source>
        <dbReference type="Pfam" id="PF04909"/>
    </source>
</evidence>
<organism evidence="5 6">
    <name type="scientific">Marasmiellus scandens</name>
    <dbReference type="NCBI Taxonomy" id="2682957"/>
    <lineage>
        <taxon>Eukaryota</taxon>
        <taxon>Fungi</taxon>
        <taxon>Dikarya</taxon>
        <taxon>Basidiomycota</taxon>
        <taxon>Agaricomycotina</taxon>
        <taxon>Agaricomycetes</taxon>
        <taxon>Agaricomycetidae</taxon>
        <taxon>Agaricales</taxon>
        <taxon>Marasmiineae</taxon>
        <taxon>Omphalotaceae</taxon>
        <taxon>Marasmiellus</taxon>
    </lineage>
</organism>
<dbReference type="SUPFAM" id="SSF51556">
    <property type="entry name" value="Metallo-dependent hydrolases"/>
    <property type="match status" value="1"/>
</dbReference>
<name>A0ABR1K0L5_9AGAR</name>
<dbReference type="PANTHER" id="PTHR21240">
    <property type="entry name" value="2-AMINO-3-CARBOXYLMUCONATE-6-SEMIALDEHYDE DECARBOXYLASE"/>
    <property type="match status" value="1"/>
</dbReference>
<evidence type="ECO:0000256" key="2">
    <source>
        <dbReference type="ARBA" id="ARBA00023239"/>
    </source>
</evidence>
<keyword evidence="6" id="KW-1185">Reference proteome</keyword>
<evidence type="ECO:0000313" key="6">
    <source>
        <dbReference type="Proteomes" id="UP001498398"/>
    </source>
</evidence>
<dbReference type="Pfam" id="PF04909">
    <property type="entry name" value="Amidohydro_2"/>
    <property type="match status" value="1"/>
</dbReference>
<evidence type="ECO:0000313" key="5">
    <source>
        <dbReference type="EMBL" id="KAK7470561.1"/>
    </source>
</evidence>
<evidence type="ECO:0000256" key="3">
    <source>
        <dbReference type="RuleBase" id="RU366045"/>
    </source>
</evidence>
<dbReference type="InterPro" id="IPR006680">
    <property type="entry name" value="Amidohydro-rel"/>
</dbReference>
<sequence length="325" mass="36102">MPRIDVHHHFFPSTFLDKAKSSQSVGWCTPSENLPWTPEISLRAMDESNIDIAILSWPAISSGEIGQDNRDKARKLNLMVKEICGKYTGRFGFFATLPFIDDVEGALSEITYALDTLGAQGIAMPSSCGIGDAAKYVGDDLYDPIWAELDKRSAVVHLHGAQTPSSTPFPHPFLGIPVVEVPNETFKAASHLVVTGRKRKYANVKIVLAHMGGSTPFLCSRVAVLSRHMGCELSPDEIIQDFKTFYFDTALSAHESTLGMMKTFVSRDRLLFGTDFPAISTEMAGWYTKNLEDFYADDKDALDDVMYKNALKLFPRLMDVLTMDK</sequence>
<dbReference type="EMBL" id="JBANRG010000002">
    <property type="protein sequence ID" value="KAK7470561.1"/>
    <property type="molecule type" value="Genomic_DNA"/>
</dbReference>